<dbReference type="AlphaFoldDB" id="C2ENE1"/>
<protein>
    <submittedName>
        <fullName evidence="2">Uncharacterized protein</fullName>
    </submittedName>
</protein>
<accession>C2ENE1</accession>
<proteinExistence type="predicted"/>
<dbReference type="Proteomes" id="UP000005583">
    <property type="component" value="Unassembled WGS sequence"/>
</dbReference>
<organism evidence="2 3">
    <name type="scientific">Lactobacillus ultunensis DSM 16047</name>
    <dbReference type="NCBI Taxonomy" id="525365"/>
    <lineage>
        <taxon>Bacteria</taxon>
        <taxon>Bacillati</taxon>
        <taxon>Bacillota</taxon>
        <taxon>Bacilli</taxon>
        <taxon>Lactobacillales</taxon>
        <taxon>Lactobacillaceae</taxon>
        <taxon>Lactobacillus</taxon>
    </lineage>
</organism>
<evidence type="ECO:0000256" key="1">
    <source>
        <dbReference type="SAM" id="Phobius"/>
    </source>
</evidence>
<keyword evidence="1" id="KW-0472">Membrane</keyword>
<keyword evidence="1" id="KW-0812">Transmembrane</keyword>
<evidence type="ECO:0000313" key="3">
    <source>
        <dbReference type="Proteomes" id="UP000005583"/>
    </source>
</evidence>
<keyword evidence="3" id="KW-1185">Reference proteome</keyword>
<comment type="caution">
    <text evidence="2">The sequence shown here is derived from an EMBL/GenBank/DDBJ whole genome shotgun (WGS) entry which is preliminary data.</text>
</comment>
<evidence type="ECO:0000313" key="2">
    <source>
        <dbReference type="EMBL" id="EEJ71945.1"/>
    </source>
</evidence>
<feature type="transmembrane region" description="Helical" evidence="1">
    <location>
        <begin position="12"/>
        <end position="41"/>
    </location>
</feature>
<dbReference type="HOGENOM" id="CLU_3081250_0_0_9"/>
<dbReference type="STRING" id="525365.HMPREF0548_1187"/>
<name>C2ENE1_9LACO</name>
<keyword evidence="1" id="KW-1133">Transmembrane helix</keyword>
<gene>
    <name evidence="2" type="ORF">HMPREF0548_1187</name>
</gene>
<dbReference type="PATRIC" id="fig|525365.8.peg.143"/>
<reference evidence="2 3" key="1">
    <citation type="submission" date="2009-01" db="EMBL/GenBank/DDBJ databases">
        <authorList>
            <person name="Qin X."/>
            <person name="Bachman B."/>
            <person name="Battles P."/>
            <person name="Bell A."/>
            <person name="Bess C."/>
            <person name="Bickham C."/>
            <person name="Chaboub L."/>
            <person name="Chen D."/>
            <person name="Coyle M."/>
            <person name="Deiros D.R."/>
            <person name="Dinh H."/>
            <person name="Forbes L."/>
            <person name="Fowler G."/>
            <person name="Francisco L."/>
            <person name="Fu Q."/>
            <person name="Gubbala S."/>
            <person name="Hale W."/>
            <person name="Han Y."/>
            <person name="Hemphill L."/>
            <person name="Highlander S.K."/>
            <person name="Hirani K."/>
            <person name="Hogues M."/>
            <person name="Jackson L."/>
            <person name="Jakkamsetti A."/>
            <person name="Javaid M."/>
            <person name="Jiang H."/>
            <person name="Korchina V."/>
            <person name="Kovar C."/>
            <person name="Lara F."/>
            <person name="Lee S."/>
            <person name="Mata R."/>
            <person name="Mathew T."/>
            <person name="Moen C."/>
            <person name="Morales K."/>
            <person name="Munidasa M."/>
            <person name="Nazareth L."/>
            <person name="Ngo R."/>
            <person name="Nguyen L."/>
            <person name="Okwuonu G."/>
            <person name="Ongeri F."/>
            <person name="Patil S."/>
            <person name="Petrosino J."/>
            <person name="Pham C."/>
            <person name="Pham P."/>
            <person name="Pu L.-L."/>
            <person name="Puazo M."/>
            <person name="Raj R."/>
            <person name="Reid J."/>
            <person name="Rouhana J."/>
            <person name="Saada N."/>
            <person name="Shang Y."/>
            <person name="Simmons D."/>
            <person name="Thornton R."/>
            <person name="Warren J."/>
            <person name="Weissenberger G."/>
            <person name="Zhang J."/>
            <person name="Zhang L."/>
            <person name="Zhou C."/>
            <person name="Zhu D."/>
            <person name="Muzny D."/>
            <person name="Worley K."/>
            <person name="Gibbs R."/>
        </authorList>
    </citation>
    <scope>NUCLEOTIDE SEQUENCE [LARGE SCALE GENOMIC DNA]</scope>
    <source>
        <strain evidence="2 3">DSM 16047</strain>
    </source>
</reference>
<sequence length="52" mass="5955">MLKPSRWIYELVSVVLGIILIYWQPISALVILAANIIYWIIASPQDSDKLVK</sequence>
<dbReference type="EMBL" id="ACGU01000055">
    <property type="protein sequence ID" value="EEJ71945.1"/>
    <property type="molecule type" value="Genomic_DNA"/>
</dbReference>
<dbReference type="eggNOG" id="ENOG5030BIT">
    <property type="taxonomic scope" value="Bacteria"/>
</dbReference>